<proteinExistence type="predicted"/>
<evidence type="ECO:0000256" key="1">
    <source>
        <dbReference type="SAM" id="MobiDB-lite"/>
    </source>
</evidence>
<feature type="compositionally biased region" description="Basic and acidic residues" evidence="1">
    <location>
        <begin position="39"/>
        <end position="70"/>
    </location>
</feature>
<evidence type="ECO:0000313" key="3">
    <source>
        <dbReference type="Proteomes" id="UP000306628"/>
    </source>
</evidence>
<organism evidence="2 3">
    <name type="scientific">Nonomuraea zeae</name>
    <dbReference type="NCBI Taxonomy" id="1642303"/>
    <lineage>
        <taxon>Bacteria</taxon>
        <taxon>Bacillati</taxon>
        <taxon>Actinomycetota</taxon>
        <taxon>Actinomycetes</taxon>
        <taxon>Streptosporangiales</taxon>
        <taxon>Streptosporangiaceae</taxon>
        <taxon>Nonomuraea</taxon>
    </lineage>
</organism>
<name>A0A5S4HJD8_9ACTN</name>
<comment type="caution">
    <text evidence="2">The sequence shown here is derived from an EMBL/GenBank/DDBJ whole genome shotgun (WGS) entry which is preliminary data.</text>
</comment>
<feature type="compositionally biased region" description="Gly residues" evidence="1">
    <location>
        <begin position="73"/>
        <end position="91"/>
    </location>
</feature>
<keyword evidence="3" id="KW-1185">Reference proteome</keyword>
<feature type="region of interest" description="Disordered" evidence="1">
    <location>
        <begin position="20"/>
        <end position="91"/>
    </location>
</feature>
<dbReference type="AlphaFoldDB" id="A0A5S4HJD8"/>
<gene>
    <name evidence="2" type="ORF">ETD85_02350</name>
</gene>
<dbReference type="EMBL" id="VCKX01000004">
    <property type="protein sequence ID" value="TMR39230.1"/>
    <property type="molecule type" value="Genomic_DNA"/>
</dbReference>
<reference evidence="2 3" key="1">
    <citation type="submission" date="2019-05" db="EMBL/GenBank/DDBJ databases">
        <title>Draft genome sequence of Nonomuraea zeae DSM 100528.</title>
        <authorList>
            <person name="Saricaoglu S."/>
            <person name="Isik K."/>
        </authorList>
    </citation>
    <scope>NUCLEOTIDE SEQUENCE [LARGE SCALE GENOMIC DNA]</scope>
    <source>
        <strain evidence="2 3">DSM 100528</strain>
    </source>
</reference>
<dbReference type="RefSeq" id="WP_138687904.1">
    <property type="nucleotide sequence ID" value="NZ_JBHSAZ010000114.1"/>
</dbReference>
<accession>A0A5S4HJD8</accession>
<dbReference type="Proteomes" id="UP000306628">
    <property type="component" value="Unassembled WGS sequence"/>
</dbReference>
<evidence type="ECO:0000313" key="2">
    <source>
        <dbReference type="EMBL" id="TMR39230.1"/>
    </source>
</evidence>
<protein>
    <submittedName>
        <fullName evidence="2">Uncharacterized protein</fullName>
    </submittedName>
</protein>
<sequence length="91" mass="10034">MEALLVIAIVIAFVHLLGSDGDSDEHPGWRGIPKPSNDGWKDRPPTIDRKSWKQMQRRHEQIQREVRRQPPDFGGGAGGDFGRGGGDFGGD</sequence>